<name>A0ABP9VZ85_9BACT</name>
<dbReference type="RefSeq" id="WP_345688368.1">
    <property type="nucleotide sequence ID" value="NZ_BAABRO010000023.1"/>
</dbReference>
<dbReference type="EMBL" id="BAABRO010000023">
    <property type="protein sequence ID" value="GAA5510447.1"/>
    <property type="molecule type" value="Genomic_DNA"/>
</dbReference>
<gene>
    <name evidence="2" type="primary">legI_2</name>
    <name evidence="2" type="ORF">Rcae01_05955</name>
</gene>
<evidence type="ECO:0000313" key="2">
    <source>
        <dbReference type="EMBL" id="GAA5510447.1"/>
    </source>
</evidence>
<evidence type="ECO:0000259" key="1">
    <source>
        <dbReference type="Pfam" id="PF03102"/>
    </source>
</evidence>
<keyword evidence="3" id="KW-1185">Reference proteome</keyword>
<dbReference type="SUPFAM" id="SSF51569">
    <property type="entry name" value="Aldolase"/>
    <property type="match status" value="1"/>
</dbReference>
<reference evidence="2 3" key="1">
    <citation type="submission" date="2024-02" db="EMBL/GenBank/DDBJ databases">
        <title>Rhodopirellula caenicola NBRC 110016.</title>
        <authorList>
            <person name="Ichikawa N."/>
            <person name="Katano-Makiyama Y."/>
            <person name="Hidaka K."/>
        </authorList>
    </citation>
    <scope>NUCLEOTIDE SEQUENCE [LARGE SCALE GENOMIC DNA]</scope>
    <source>
        <strain evidence="2 3">NBRC 110016</strain>
    </source>
</reference>
<accession>A0ABP9VZ85</accession>
<dbReference type="InterPro" id="IPR013132">
    <property type="entry name" value="PseI/NeuA/B-like_N"/>
</dbReference>
<organism evidence="2 3">
    <name type="scientific">Novipirellula caenicola</name>
    <dbReference type="NCBI Taxonomy" id="1536901"/>
    <lineage>
        <taxon>Bacteria</taxon>
        <taxon>Pseudomonadati</taxon>
        <taxon>Planctomycetota</taxon>
        <taxon>Planctomycetia</taxon>
        <taxon>Pirellulales</taxon>
        <taxon>Pirellulaceae</taxon>
        <taxon>Novipirellula</taxon>
    </lineage>
</organism>
<dbReference type="PANTHER" id="PTHR42966">
    <property type="entry name" value="N-ACETYLNEURAMINATE SYNTHASE"/>
    <property type="match status" value="1"/>
</dbReference>
<comment type="caution">
    <text evidence="2">The sequence shown here is derived from an EMBL/GenBank/DDBJ whole genome shotgun (WGS) entry which is preliminary data.</text>
</comment>
<feature type="domain" description="PseI/NeuA/B-like" evidence="1">
    <location>
        <begin position="41"/>
        <end position="265"/>
    </location>
</feature>
<dbReference type="Gene3D" id="3.20.20.70">
    <property type="entry name" value="Aldolase class I"/>
    <property type="match status" value="1"/>
</dbReference>
<dbReference type="InterPro" id="IPR051690">
    <property type="entry name" value="PseI-like"/>
</dbReference>
<dbReference type="PANTHER" id="PTHR42966:SF1">
    <property type="entry name" value="SIALIC ACID SYNTHASE"/>
    <property type="match status" value="1"/>
</dbReference>
<dbReference type="Proteomes" id="UP001416858">
    <property type="component" value="Unassembled WGS sequence"/>
</dbReference>
<sequence length="356" mass="39470">MSPNRALTVGSVRIGDGSPTFIIAEIGSNHGQDFQLALDTIDAAAEAGADAVKFQSIALDALYLDPSDETRKLHQAIDLDESWHRPLKEHCDKRGILFFSTPTYLQSVDLLNDLSVDLFKLASAQIGTFPQLIQRVAQTGKPTLLSTGLVSYGELEQVIKIFERSGNKNYCILHCNSIYPTPADRVFLGRMEIYRKMFGCPVGFSDHTDGIAVATAAVALGADVIEKHFILKRGIVNAPDEPFSLEPAELQAMVQSIRTVEQANRTETRIEIEAEETQFKNAIRYRAILKHDIAKGHELSSDDVYFLRHPSGVDAVALNQMLQQRVVATNDLSKDCLLQMDDFVLQPEPQPEQSRC</sequence>
<dbReference type="InterPro" id="IPR013785">
    <property type="entry name" value="Aldolase_TIM"/>
</dbReference>
<protein>
    <submittedName>
        <fullName evidence="2">N,N'-diacetyllegionaminic acid synthase</fullName>
    </submittedName>
</protein>
<evidence type="ECO:0000313" key="3">
    <source>
        <dbReference type="Proteomes" id="UP001416858"/>
    </source>
</evidence>
<dbReference type="Pfam" id="PF03102">
    <property type="entry name" value="NeuB"/>
    <property type="match status" value="1"/>
</dbReference>
<proteinExistence type="predicted"/>